<sequence length="748" mass="80787">MKEQDHVAARPGMPRTTLDLSGRFKIMQQSDQDIRNRLLIARLPAMPQILVRLIEHLQADDLGMPELAALISKDAGMTGKLLAVANSSAYQRHQRNVNLEQSLVALGTDMIKTLVISDSVFQTFNNFPHSGSTDLRAFWKNSLSAAVIAREIARLVEYPHQEEAYLAGLLHNVGRLALLATAPKEYAYNFTARDDEDLCAVEQRTLQITHAEAGAWLIERWQLDSFLADAVLYHHESSDRLESAHPLIRIVRLAHVLSSHPGDDALVAEAAALCGIAPDDARQMLAGAARQVDKAAAHLGIDLAGADDIPAPPAYAPPALDPVQQRLSEEVRNMVLVSEVGQSFARQQGESGLLEAMTRSARILFDFGNAVVLLENPTGHALVGAPVPGSQRIAEFAVPLAKGGPIAKSALERRPAFIGREPGEGGNAEPLGLAEEQLLRMLGTDSLVCVPLVAGARCLGVLIGGVAAWQIPYCQRRERFMQSFGAQAASALENMLSERGHARRQLASVAEEYREASRRVVHEVNNPLSIIKNYLSVLDSKLARQEPVGGEMSILNEEIDRVGQLVQSLADLKPADTGPRPTDVGKVIDEVQRLFRSTGFVPASVEIDVNMHDDATRIEGDADVLKQILVNLVKNAIEALGTTGGRVEIVNRGHVNRERHLYIELVVSDNGPGLSREVLAHLFSPVKSTKDGAHHGLGLSIVHSLVKKLGGHIACRSGRTGTAFEILLPAWLGSGTAVALPARALGSA</sequence>
<dbReference type="Proteomes" id="UP000198639">
    <property type="component" value="Unassembled WGS sequence"/>
</dbReference>
<gene>
    <name evidence="6" type="ORF">SAMN05216204_12351</name>
</gene>
<evidence type="ECO:0000256" key="2">
    <source>
        <dbReference type="ARBA" id="ARBA00012438"/>
    </source>
</evidence>
<keyword evidence="7" id="KW-1185">Reference proteome</keyword>
<dbReference type="InterPro" id="IPR003661">
    <property type="entry name" value="HisK_dim/P_dom"/>
</dbReference>
<keyword evidence="6" id="KW-0418">Kinase</keyword>
<comment type="catalytic activity">
    <reaction evidence="1">
        <text>ATP + protein L-histidine = ADP + protein N-phospho-L-histidine.</text>
        <dbReference type="EC" id="2.7.13.3"/>
    </reaction>
</comment>
<evidence type="ECO:0000256" key="1">
    <source>
        <dbReference type="ARBA" id="ARBA00000085"/>
    </source>
</evidence>
<dbReference type="Pfam" id="PF08668">
    <property type="entry name" value="HDOD"/>
    <property type="match status" value="1"/>
</dbReference>
<dbReference type="SUPFAM" id="SSF47384">
    <property type="entry name" value="Homodimeric domain of signal transducing histidine kinase"/>
    <property type="match status" value="1"/>
</dbReference>
<evidence type="ECO:0000256" key="3">
    <source>
        <dbReference type="ARBA" id="ARBA00022553"/>
    </source>
</evidence>
<dbReference type="PANTHER" id="PTHR33525:SF5">
    <property type="entry name" value="TWO COMPONENT SIGNAL TRANSDUCTION SYSTEM RESPONSE REGULATOR"/>
    <property type="match status" value="1"/>
</dbReference>
<dbReference type="InterPro" id="IPR005467">
    <property type="entry name" value="His_kinase_dom"/>
</dbReference>
<evidence type="ECO:0000259" key="5">
    <source>
        <dbReference type="PROSITE" id="PS51833"/>
    </source>
</evidence>
<accession>A0A1I1RSL0</accession>
<organism evidence="6 7">
    <name type="scientific">Massilia yuzhufengensis</name>
    <dbReference type="NCBI Taxonomy" id="1164594"/>
    <lineage>
        <taxon>Bacteria</taxon>
        <taxon>Pseudomonadati</taxon>
        <taxon>Pseudomonadota</taxon>
        <taxon>Betaproteobacteria</taxon>
        <taxon>Burkholderiales</taxon>
        <taxon>Oxalobacteraceae</taxon>
        <taxon>Telluria group</taxon>
        <taxon>Massilia</taxon>
    </lineage>
</organism>
<dbReference type="Gene3D" id="3.30.450.40">
    <property type="match status" value="1"/>
</dbReference>
<dbReference type="Pfam" id="PF02518">
    <property type="entry name" value="HATPase_c"/>
    <property type="match status" value="1"/>
</dbReference>
<dbReference type="PROSITE" id="PS51833">
    <property type="entry name" value="HDOD"/>
    <property type="match status" value="1"/>
</dbReference>
<dbReference type="InterPro" id="IPR013976">
    <property type="entry name" value="HDOD"/>
</dbReference>
<evidence type="ECO:0000259" key="4">
    <source>
        <dbReference type="PROSITE" id="PS50109"/>
    </source>
</evidence>
<dbReference type="EMBL" id="FOLD01000023">
    <property type="protein sequence ID" value="SFD37072.1"/>
    <property type="molecule type" value="Genomic_DNA"/>
</dbReference>
<dbReference type="Pfam" id="PF01590">
    <property type="entry name" value="GAF"/>
    <property type="match status" value="1"/>
</dbReference>
<dbReference type="SUPFAM" id="SSF55874">
    <property type="entry name" value="ATPase domain of HSP90 chaperone/DNA topoisomerase II/histidine kinase"/>
    <property type="match status" value="1"/>
</dbReference>
<dbReference type="EC" id="2.7.13.3" evidence="2"/>
<dbReference type="Gene3D" id="1.10.287.130">
    <property type="match status" value="1"/>
</dbReference>
<feature type="domain" description="HDOD" evidence="5">
    <location>
        <begin position="43"/>
        <end position="237"/>
    </location>
</feature>
<dbReference type="InterPro" id="IPR052340">
    <property type="entry name" value="RNase_Y/CdgJ"/>
</dbReference>
<reference evidence="7" key="1">
    <citation type="submission" date="2016-10" db="EMBL/GenBank/DDBJ databases">
        <authorList>
            <person name="Varghese N."/>
            <person name="Submissions S."/>
        </authorList>
    </citation>
    <scope>NUCLEOTIDE SEQUENCE [LARGE SCALE GENOMIC DNA]</scope>
    <source>
        <strain evidence="7">CGMCC 1.12041</strain>
    </source>
</reference>
<dbReference type="AlphaFoldDB" id="A0A1I1RSL0"/>
<dbReference type="InterPro" id="IPR003018">
    <property type="entry name" value="GAF"/>
</dbReference>
<keyword evidence="3" id="KW-0597">Phosphoprotein</keyword>
<dbReference type="InterPro" id="IPR004358">
    <property type="entry name" value="Sig_transdc_His_kin-like_C"/>
</dbReference>
<name>A0A1I1RSL0_9BURK</name>
<protein>
    <recommendedName>
        <fullName evidence="2">histidine kinase</fullName>
        <ecNumber evidence="2">2.7.13.3</ecNumber>
    </recommendedName>
</protein>
<dbReference type="PRINTS" id="PR00344">
    <property type="entry name" value="BCTRLSENSOR"/>
</dbReference>
<dbReference type="Gene3D" id="3.30.565.10">
    <property type="entry name" value="Histidine kinase-like ATPase, C-terminal domain"/>
    <property type="match status" value="1"/>
</dbReference>
<dbReference type="InterPro" id="IPR003594">
    <property type="entry name" value="HATPase_dom"/>
</dbReference>
<keyword evidence="6" id="KW-0808">Transferase</keyword>
<dbReference type="SUPFAM" id="SSF109604">
    <property type="entry name" value="HD-domain/PDEase-like"/>
    <property type="match status" value="1"/>
</dbReference>
<dbReference type="PROSITE" id="PS50109">
    <property type="entry name" value="HIS_KIN"/>
    <property type="match status" value="1"/>
</dbReference>
<proteinExistence type="predicted"/>
<evidence type="ECO:0000313" key="7">
    <source>
        <dbReference type="Proteomes" id="UP000198639"/>
    </source>
</evidence>
<dbReference type="PANTHER" id="PTHR33525">
    <property type="match status" value="1"/>
</dbReference>
<dbReference type="SUPFAM" id="SSF55781">
    <property type="entry name" value="GAF domain-like"/>
    <property type="match status" value="1"/>
</dbReference>
<feature type="domain" description="Histidine kinase" evidence="4">
    <location>
        <begin position="519"/>
        <end position="732"/>
    </location>
</feature>
<dbReference type="InterPro" id="IPR029016">
    <property type="entry name" value="GAF-like_dom_sf"/>
</dbReference>
<dbReference type="InterPro" id="IPR036890">
    <property type="entry name" value="HATPase_C_sf"/>
</dbReference>
<dbReference type="STRING" id="1164594.SAMN05216204_12351"/>
<dbReference type="InterPro" id="IPR036097">
    <property type="entry name" value="HisK_dim/P_sf"/>
</dbReference>
<dbReference type="Gene3D" id="1.10.3210.10">
    <property type="entry name" value="Hypothetical protein af1432"/>
    <property type="match status" value="1"/>
</dbReference>
<dbReference type="GO" id="GO:0000155">
    <property type="term" value="F:phosphorelay sensor kinase activity"/>
    <property type="evidence" value="ECO:0007669"/>
    <property type="project" value="InterPro"/>
</dbReference>
<dbReference type="SMART" id="SM00065">
    <property type="entry name" value="GAF"/>
    <property type="match status" value="1"/>
</dbReference>
<dbReference type="SMART" id="SM00387">
    <property type="entry name" value="HATPase_c"/>
    <property type="match status" value="1"/>
</dbReference>
<evidence type="ECO:0000313" key="6">
    <source>
        <dbReference type="EMBL" id="SFD37072.1"/>
    </source>
</evidence>
<dbReference type="CDD" id="cd00082">
    <property type="entry name" value="HisKA"/>
    <property type="match status" value="1"/>
</dbReference>